<comment type="caution">
    <text evidence="2">The sequence shown here is derived from an EMBL/GenBank/DDBJ whole genome shotgun (WGS) entry which is preliminary data.</text>
</comment>
<proteinExistence type="predicted"/>
<feature type="region of interest" description="Disordered" evidence="1">
    <location>
        <begin position="102"/>
        <end position="121"/>
    </location>
</feature>
<accession>A0ABP7DKV3</accession>
<protein>
    <recommendedName>
        <fullName evidence="4">HNH endonuclease</fullName>
    </recommendedName>
</protein>
<sequence>MMIEITRIQAQTLANFIHTIRRDWDPAGITEALGRARHRGTPDQIAHAAIRAAGNPKNRTPGVIPLDGEHWRNPWQPPDPTPKRELHCGEHDCPESVCKAKHYRTEPPEGWRNAQATQGEG</sequence>
<dbReference type="EMBL" id="BAABEO010000053">
    <property type="protein sequence ID" value="GAA3705857.1"/>
    <property type="molecule type" value="Genomic_DNA"/>
</dbReference>
<dbReference type="Proteomes" id="UP001500752">
    <property type="component" value="Unassembled WGS sequence"/>
</dbReference>
<evidence type="ECO:0000313" key="3">
    <source>
        <dbReference type="Proteomes" id="UP001500752"/>
    </source>
</evidence>
<reference evidence="3" key="1">
    <citation type="journal article" date="2019" name="Int. J. Syst. Evol. Microbiol.">
        <title>The Global Catalogue of Microorganisms (GCM) 10K type strain sequencing project: providing services to taxonomists for standard genome sequencing and annotation.</title>
        <authorList>
            <consortium name="The Broad Institute Genomics Platform"/>
            <consortium name="The Broad Institute Genome Sequencing Center for Infectious Disease"/>
            <person name="Wu L."/>
            <person name="Ma J."/>
        </authorList>
    </citation>
    <scope>NUCLEOTIDE SEQUENCE [LARGE SCALE GENOMIC DNA]</scope>
    <source>
        <strain evidence="3">JCM 30742</strain>
    </source>
</reference>
<evidence type="ECO:0008006" key="4">
    <source>
        <dbReference type="Google" id="ProtNLM"/>
    </source>
</evidence>
<evidence type="ECO:0000313" key="2">
    <source>
        <dbReference type="EMBL" id="GAA3705857.1"/>
    </source>
</evidence>
<keyword evidence="3" id="KW-1185">Reference proteome</keyword>
<gene>
    <name evidence="2" type="ORF">GCM10023081_47080</name>
</gene>
<evidence type="ECO:0000256" key="1">
    <source>
        <dbReference type="SAM" id="MobiDB-lite"/>
    </source>
</evidence>
<organism evidence="2 3">
    <name type="scientific">Arthrobacter ginkgonis</name>
    <dbReference type="NCBI Taxonomy" id="1630594"/>
    <lineage>
        <taxon>Bacteria</taxon>
        <taxon>Bacillati</taxon>
        <taxon>Actinomycetota</taxon>
        <taxon>Actinomycetes</taxon>
        <taxon>Micrococcales</taxon>
        <taxon>Micrococcaceae</taxon>
        <taxon>Arthrobacter</taxon>
    </lineage>
</organism>
<dbReference type="RefSeq" id="WP_345154904.1">
    <property type="nucleotide sequence ID" value="NZ_BAABEO010000053.1"/>
</dbReference>
<feature type="region of interest" description="Disordered" evidence="1">
    <location>
        <begin position="66"/>
        <end position="87"/>
    </location>
</feature>
<name>A0ABP7DKV3_9MICC</name>